<evidence type="ECO:0000256" key="6">
    <source>
        <dbReference type="ARBA" id="ARBA00022692"/>
    </source>
</evidence>
<reference evidence="10 11" key="1">
    <citation type="submission" date="2018-10" db="EMBL/GenBank/DDBJ databases">
        <title>Genomic Encyclopedia of Type Strains, Phase IV (KMG-IV): sequencing the most valuable type-strain genomes for metagenomic binning, comparative biology and taxonomic classification.</title>
        <authorList>
            <person name="Goeker M."/>
        </authorList>
    </citation>
    <scope>NUCLEOTIDE SEQUENCE [LARGE SCALE GENOMIC DNA]</scope>
    <source>
        <strain evidence="10 11">DSM 23800</strain>
    </source>
</reference>
<evidence type="ECO:0000256" key="1">
    <source>
        <dbReference type="ARBA" id="ARBA00004651"/>
    </source>
</evidence>
<accession>A0A420XHX6</accession>
<dbReference type="RefSeq" id="WP_121120818.1">
    <property type="nucleotide sequence ID" value="NZ_CP016604.1"/>
</dbReference>
<feature type="transmembrane region" description="Helical" evidence="9">
    <location>
        <begin position="93"/>
        <end position="111"/>
    </location>
</feature>
<feature type="transmembrane region" description="Helical" evidence="9">
    <location>
        <begin position="185"/>
        <end position="204"/>
    </location>
</feature>
<dbReference type="EMBL" id="RBJC01000004">
    <property type="protein sequence ID" value="RKR76741.1"/>
    <property type="molecule type" value="Genomic_DNA"/>
</dbReference>
<evidence type="ECO:0000256" key="2">
    <source>
        <dbReference type="ARBA" id="ARBA00022448"/>
    </source>
</evidence>
<feature type="transmembrane region" description="Helical" evidence="9">
    <location>
        <begin position="6"/>
        <end position="25"/>
    </location>
</feature>
<proteinExistence type="predicted"/>
<feature type="transmembrane region" description="Helical" evidence="9">
    <location>
        <begin position="210"/>
        <end position="237"/>
    </location>
</feature>
<dbReference type="OrthoDB" id="3190125at2"/>
<protein>
    <submittedName>
        <fullName evidence="10">PTS system mannose-specific IIC component</fullName>
    </submittedName>
</protein>
<keyword evidence="4" id="KW-0762">Sugar transport</keyword>
<feature type="transmembrane region" description="Helical" evidence="9">
    <location>
        <begin position="32"/>
        <end position="51"/>
    </location>
</feature>
<dbReference type="Proteomes" id="UP000280099">
    <property type="component" value="Unassembled WGS sequence"/>
</dbReference>
<evidence type="ECO:0000313" key="11">
    <source>
        <dbReference type="Proteomes" id="UP000280099"/>
    </source>
</evidence>
<keyword evidence="8 9" id="KW-0472">Membrane</keyword>
<evidence type="ECO:0000256" key="7">
    <source>
        <dbReference type="ARBA" id="ARBA00022989"/>
    </source>
</evidence>
<evidence type="ECO:0000256" key="4">
    <source>
        <dbReference type="ARBA" id="ARBA00022597"/>
    </source>
</evidence>
<organism evidence="10 11">
    <name type="scientific">Otariodibacter oris</name>
    <dbReference type="NCBI Taxonomy" id="1032623"/>
    <lineage>
        <taxon>Bacteria</taxon>
        <taxon>Pseudomonadati</taxon>
        <taxon>Pseudomonadota</taxon>
        <taxon>Gammaproteobacteria</taxon>
        <taxon>Pasteurellales</taxon>
        <taxon>Pasteurellaceae</taxon>
        <taxon>Otariodibacter</taxon>
    </lineage>
</organism>
<dbReference type="PANTHER" id="PTHR32502:SF28">
    <property type="entry name" value="PHOSPHOTRANSFERASE SYSTEM SUGAR-SPECIFIC EIIC COMPONENT"/>
    <property type="match status" value="1"/>
</dbReference>
<evidence type="ECO:0000256" key="3">
    <source>
        <dbReference type="ARBA" id="ARBA00022475"/>
    </source>
</evidence>
<keyword evidence="11" id="KW-1185">Reference proteome</keyword>
<dbReference type="InterPro" id="IPR050303">
    <property type="entry name" value="GatZ_KbaZ_carbometab"/>
</dbReference>
<evidence type="ECO:0000256" key="5">
    <source>
        <dbReference type="ARBA" id="ARBA00022683"/>
    </source>
</evidence>
<keyword evidence="5" id="KW-0598">Phosphotransferase system</keyword>
<dbReference type="GO" id="GO:0009401">
    <property type="term" value="P:phosphoenolpyruvate-dependent sugar phosphotransferase system"/>
    <property type="evidence" value="ECO:0007669"/>
    <property type="project" value="UniProtKB-KW"/>
</dbReference>
<dbReference type="AlphaFoldDB" id="A0A420XHX6"/>
<dbReference type="InterPro" id="IPR004700">
    <property type="entry name" value="PTS_IIC_man"/>
</dbReference>
<dbReference type="PANTHER" id="PTHR32502">
    <property type="entry name" value="N-ACETYLGALACTOSAMINE PERMEASE II COMPONENT-RELATED"/>
    <property type="match status" value="1"/>
</dbReference>
<dbReference type="PROSITE" id="PS51106">
    <property type="entry name" value="PTS_EIIC_TYPE_4"/>
    <property type="match status" value="1"/>
</dbReference>
<feature type="transmembrane region" description="Helical" evidence="9">
    <location>
        <begin position="249"/>
        <end position="269"/>
    </location>
</feature>
<keyword evidence="3" id="KW-1003">Cell membrane</keyword>
<sequence>MIEWWQILLITIYAFYQILDELTIVSSAGSPVFAGLVTGLIMGDLTTGLLIGGSMQLTVLGVGTFGGASRIDANSGTVIATAFSVAAGMDPQLALTTLAVPIAALMVYTDILARMSNVFFAHRIDKNIQDHAYRSISINYLSGMIAWGLSRALPIFLALVFGGPFVASLAEAMQHGFLKVIADGLTLAGGVLPALGFAILLRYLPTKRHIAYLILSFSLTAILITLFGNVAAIGNALDGLLPASLGRSYNSVPMLAMAAIGFAFAYMVYQRSVEGGSAPVAKNTTTSVEGEIEDDEL</sequence>
<evidence type="ECO:0000256" key="8">
    <source>
        <dbReference type="ARBA" id="ARBA00023136"/>
    </source>
</evidence>
<dbReference type="GO" id="GO:0005886">
    <property type="term" value="C:plasma membrane"/>
    <property type="evidence" value="ECO:0007669"/>
    <property type="project" value="UniProtKB-SubCell"/>
</dbReference>
<comment type="subcellular location">
    <subcellularLocation>
        <location evidence="1">Cell membrane</location>
        <topology evidence="1">Multi-pass membrane protein</topology>
    </subcellularLocation>
</comment>
<gene>
    <name evidence="10" type="ORF">DES31_0046</name>
</gene>
<dbReference type="Pfam" id="PF03609">
    <property type="entry name" value="EII-Sor"/>
    <property type="match status" value="1"/>
</dbReference>
<keyword evidence="2" id="KW-0813">Transport</keyword>
<comment type="caution">
    <text evidence="10">The sequence shown here is derived from an EMBL/GenBank/DDBJ whole genome shotgun (WGS) entry which is preliminary data.</text>
</comment>
<keyword evidence="7 9" id="KW-1133">Transmembrane helix</keyword>
<evidence type="ECO:0000313" key="10">
    <source>
        <dbReference type="EMBL" id="RKR76741.1"/>
    </source>
</evidence>
<evidence type="ECO:0000256" key="9">
    <source>
        <dbReference type="SAM" id="Phobius"/>
    </source>
</evidence>
<keyword evidence="6 9" id="KW-0812">Transmembrane</keyword>
<name>A0A420XHX6_9PAST</name>